<proteinExistence type="predicted"/>
<keyword evidence="4" id="KW-1185">Reference proteome</keyword>
<accession>A0A183T5Z9</accession>
<evidence type="ECO:0000313" key="5">
    <source>
        <dbReference type="WBParaSite" id="SSLN_0001234701-mRNA-1"/>
    </source>
</evidence>
<feature type="domain" description="C2H2-type" evidence="2">
    <location>
        <begin position="77"/>
        <end position="105"/>
    </location>
</feature>
<reference evidence="5" key="1">
    <citation type="submission" date="2016-06" db="UniProtKB">
        <authorList>
            <consortium name="WormBaseParasite"/>
        </authorList>
    </citation>
    <scope>IDENTIFICATION</scope>
</reference>
<reference evidence="3 4" key="2">
    <citation type="submission" date="2018-11" db="EMBL/GenBank/DDBJ databases">
        <authorList>
            <consortium name="Pathogen Informatics"/>
        </authorList>
    </citation>
    <scope>NUCLEOTIDE SEQUENCE [LARGE SCALE GENOMIC DNA]</scope>
    <source>
        <strain evidence="3 4">NST_G2</strain>
    </source>
</reference>
<dbReference type="EMBL" id="UYSU01036879">
    <property type="protein sequence ID" value="VDL98282.1"/>
    <property type="molecule type" value="Genomic_DNA"/>
</dbReference>
<keyword evidence="1" id="KW-0862">Zinc</keyword>
<keyword evidence="1" id="KW-0479">Metal-binding</keyword>
<dbReference type="OrthoDB" id="6077919at2759"/>
<dbReference type="WBParaSite" id="SSLN_0001234701-mRNA-1">
    <property type="protein sequence ID" value="SSLN_0001234701-mRNA-1"/>
    <property type="gene ID" value="SSLN_0001234701"/>
</dbReference>
<evidence type="ECO:0000259" key="2">
    <source>
        <dbReference type="PROSITE" id="PS50157"/>
    </source>
</evidence>
<sequence length="154" mass="16393">MGPLAAAGATKLSTCASGSPRAAILGAAPASASLPSAPETVFSCPHNPNCSFKARCRQGLGVHLKRVHPVVSASDVYACHLCQVRTQRSSELSRHLIRSHKLQRPSGHARFTYTPCSDGLFRLQLTRLDSVEVARALLGPQAVDELIEQANQAI</sequence>
<dbReference type="SMART" id="SM00355">
    <property type="entry name" value="ZnF_C2H2"/>
    <property type="match status" value="2"/>
</dbReference>
<evidence type="ECO:0000313" key="3">
    <source>
        <dbReference type="EMBL" id="VDL98282.1"/>
    </source>
</evidence>
<dbReference type="InterPro" id="IPR013087">
    <property type="entry name" value="Znf_C2H2_type"/>
</dbReference>
<dbReference type="STRING" id="70667.A0A183T5Z9"/>
<name>A0A183T5Z9_SCHSO</name>
<dbReference type="Gene3D" id="3.30.160.60">
    <property type="entry name" value="Classic Zinc Finger"/>
    <property type="match status" value="1"/>
</dbReference>
<keyword evidence="1" id="KW-0863">Zinc-finger</keyword>
<gene>
    <name evidence="3" type="ORF">SSLN_LOCUS11897</name>
</gene>
<evidence type="ECO:0000256" key="1">
    <source>
        <dbReference type="PROSITE-ProRule" id="PRU00042"/>
    </source>
</evidence>
<dbReference type="Proteomes" id="UP000275846">
    <property type="component" value="Unassembled WGS sequence"/>
</dbReference>
<dbReference type="GO" id="GO:0008270">
    <property type="term" value="F:zinc ion binding"/>
    <property type="evidence" value="ECO:0007669"/>
    <property type="project" value="UniProtKB-KW"/>
</dbReference>
<protein>
    <submittedName>
        <fullName evidence="5">C2H2-type domain-containing protein</fullName>
    </submittedName>
</protein>
<evidence type="ECO:0000313" key="4">
    <source>
        <dbReference type="Proteomes" id="UP000275846"/>
    </source>
</evidence>
<dbReference type="AlphaFoldDB" id="A0A183T5Z9"/>
<organism evidence="5">
    <name type="scientific">Schistocephalus solidus</name>
    <name type="common">Tapeworm</name>
    <dbReference type="NCBI Taxonomy" id="70667"/>
    <lineage>
        <taxon>Eukaryota</taxon>
        <taxon>Metazoa</taxon>
        <taxon>Spiralia</taxon>
        <taxon>Lophotrochozoa</taxon>
        <taxon>Platyhelminthes</taxon>
        <taxon>Cestoda</taxon>
        <taxon>Eucestoda</taxon>
        <taxon>Diphyllobothriidea</taxon>
        <taxon>Diphyllobothriidae</taxon>
        <taxon>Schistocephalus</taxon>
    </lineage>
</organism>
<dbReference type="PROSITE" id="PS50157">
    <property type="entry name" value="ZINC_FINGER_C2H2_2"/>
    <property type="match status" value="1"/>
</dbReference>